<keyword evidence="2" id="KW-1185">Reference proteome</keyword>
<reference evidence="1" key="1">
    <citation type="journal article" date="2020" name="Stud. Mycol.">
        <title>101 Dothideomycetes genomes: a test case for predicting lifestyles and emergence of pathogens.</title>
        <authorList>
            <person name="Haridas S."/>
            <person name="Albert R."/>
            <person name="Binder M."/>
            <person name="Bloem J."/>
            <person name="Labutti K."/>
            <person name="Salamov A."/>
            <person name="Andreopoulos B."/>
            <person name="Baker S."/>
            <person name="Barry K."/>
            <person name="Bills G."/>
            <person name="Bluhm B."/>
            <person name="Cannon C."/>
            <person name="Castanera R."/>
            <person name="Culley D."/>
            <person name="Daum C."/>
            <person name="Ezra D."/>
            <person name="Gonzalez J."/>
            <person name="Henrissat B."/>
            <person name="Kuo A."/>
            <person name="Liang C."/>
            <person name="Lipzen A."/>
            <person name="Lutzoni F."/>
            <person name="Magnuson J."/>
            <person name="Mondo S."/>
            <person name="Nolan M."/>
            <person name="Ohm R."/>
            <person name="Pangilinan J."/>
            <person name="Park H.-J."/>
            <person name="Ramirez L."/>
            <person name="Alfaro M."/>
            <person name="Sun H."/>
            <person name="Tritt A."/>
            <person name="Yoshinaga Y."/>
            <person name="Zwiers L.-H."/>
            <person name="Turgeon B."/>
            <person name="Goodwin S."/>
            <person name="Spatafora J."/>
            <person name="Crous P."/>
            <person name="Grigoriev I."/>
        </authorList>
    </citation>
    <scope>NUCLEOTIDE SEQUENCE</scope>
    <source>
        <strain evidence="1">CBS 125425</strain>
    </source>
</reference>
<evidence type="ECO:0000313" key="1">
    <source>
        <dbReference type="EMBL" id="KAF2737809.1"/>
    </source>
</evidence>
<evidence type="ECO:0000313" key="2">
    <source>
        <dbReference type="Proteomes" id="UP000799444"/>
    </source>
</evidence>
<accession>A0A9P4R6W2</accession>
<proteinExistence type="predicted"/>
<protein>
    <submittedName>
        <fullName evidence="1">Uncharacterized protein</fullName>
    </submittedName>
</protein>
<gene>
    <name evidence="1" type="ORF">EJ04DRAFT_87152</name>
</gene>
<comment type="caution">
    <text evidence="1">The sequence shown here is derived from an EMBL/GenBank/DDBJ whole genome shotgun (WGS) entry which is preliminary data.</text>
</comment>
<name>A0A9P4R6W2_9PLEO</name>
<dbReference type="Proteomes" id="UP000799444">
    <property type="component" value="Unassembled WGS sequence"/>
</dbReference>
<sequence>MVFKLTECQVDCIDLCRRWGTANGLFGMFPSWQIFLNRQATGVYDTCLVAGQECGSIFESVVQLLGWLADMNVQYRLHRPFTGSLDPAYPCCRYDDKVPRGCVDFALPFTFSRTAESHQHGSLGTILYNIAHPCYPTELLPSTCRICHAMEQNWLPTFNTGCK</sequence>
<dbReference type="EMBL" id="ML996113">
    <property type="protein sequence ID" value="KAF2737809.1"/>
    <property type="molecule type" value="Genomic_DNA"/>
</dbReference>
<organism evidence="1 2">
    <name type="scientific">Polyplosphaeria fusca</name>
    <dbReference type="NCBI Taxonomy" id="682080"/>
    <lineage>
        <taxon>Eukaryota</taxon>
        <taxon>Fungi</taxon>
        <taxon>Dikarya</taxon>
        <taxon>Ascomycota</taxon>
        <taxon>Pezizomycotina</taxon>
        <taxon>Dothideomycetes</taxon>
        <taxon>Pleosporomycetidae</taxon>
        <taxon>Pleosporales</taxon>
        <taxon>Tetraplosphaeriaceae</taxon>
        <taxon>Polyplosphaeria</taxon>
    </lineage>
</organism>
<dbReference type="AlphaFoldDB" id="A0A9P4R6W2"/>